<sequence length="217" mass="23485">MPDAPARPLTKRAIAAELTRRKLLDTALDLYSRHKFTEVTIRDIAGAAGVAHGLLSHHFGGKEGLYQAALAEVGQQLIATRETNPDDPAREQLRTMLRAHLGYLEDNRALSIHLILPRNTAGPDSADAFDEIRMTGLRVICELLDIDGDNAAIQLTLRSFSIAADDLILQWLTDRPGFGADALTEAIIAMLAGALNGAADLDPALRLDHLDGVLRAQ</sequence>
<dbReference type="EMBL" id="JABJRC010000001">
    <property type="protein sequence ID" value="NOL39667.1"/>
    <property type="molecule type" value="Genomic_DNA"/>
</dbReference>
<dbReference type="PROSITE" id="PS50977">
    <property type="entry name" value="HTH_TETR_2"/>
    <property type="match status" value="1"/>
</dbReference>
<dbReference type="PANTHER" id="PTHR30055">
    <property type="entry name" value="HTH-TYPE TRANSCRIPTIONAL REGULATOR RUTR"/>
    <property type="match status" value="1"/>
</dbReference>
<dbReference type="Proteomes" id="UP000534306">
    <property type="component" value="Unassembled WGS sequence"/>
</dbReference>
<feature type="domain" description="HTH tetR-type" evidence="3">
    <location>
        <begin position="17"/>
        <end position="77"/>
    </location>
</feature>
<accession>A0A7Y4KVY5</accession>
<dbReference type="AlphaFoldDB" id="A0A7Y4KVY5"/>
<evidence type="ECO:0000313" key="4">
    <source>
        <dbReference type="EMBL" id="MBB6567737.1"/>
    </source>
</evidence>
<evidence type="ECO:0000313" key="5">
    <source>
        <dbReference type="EMBL" id="NOL39667.1"/>
    </source>
</evidence>
<evidence type="ECO:0000313" key="6">
    <source>
        <dbReference type="Proteomes" id="UP000534306"/>
    </source>
</evidence>
<dbReference type="PRINTS" id="PR00455">
    <property type="entry name" value="HTHTETR"/>
</dbReference>
<dbReference type="InterPro" id="IPR050109">
    <property type="entry name" value="HTH-type_TetR-like_transc_reg"/>
</dbReference>
<keyword evidence="1 2" id="KW-0238">DNA-binding</keyword>
<dbReference type="InterPro" id="IPR009057">
    <property type="entry name" value="Homeodomain-like_sf"/>
</dbReference>
<dbReference type="SUPFAM" id="SSF46689">
    <property type="entry name" value="Homeodomain-like"/>
    <property type="match status" value="1"/>
</dbReference>
<gene>
    <name evidence="4" type="ORF">HNR71_003374</name>
    <name evidence="5" type="ORF">HPO96_05350</name>
</gene>
<evidence type="ECO:0000313" key="7">
    <source>
        <dbReference type="Proteomes" id="UP000553957"/>
    </source>
</evidence>
<dbReference type="GO" id="GO:0000976">
    <property type="term" value="F:transcription cis-regulatory region binding"/>
    <property type="evidence" value="ECO:0007669"/>
    <property type="project" value="TreeGrafter"/>
</dbReference>
<protein>
    <submittedName>
        <fullName evidence="4 5">AcrR family transcriptional regulator</fullName>
    </submittedName>
</protein>
<reference evidence="4 7" key="2">
    <citation type="submission" date="2020-08" db="EMBL/GenBank/DDBJ databases">
        <title>Sequencing the genomes of 1000 actinobacteria strains.</title>
        <authorList>
            <person name="Klenk H.-P."/>
        </authorList>
    </citation>
    <scope>NUCLEOTIDE SEQUENCE [LARGE SCALE GENOMIC DNA]</scope>
    <source>
        <strain evidence="4 7">DSM 15626</strain>
    </source>
</reference>
<dbReference type="GO" id="GO:0003700">
    <property type="term" value="F:DNA-binding transcription factor activity"/>
    <property type="evidence" value="ECO:0007669"/>
    <property type="project" value="TreeGrafter"/>
</dbReference>
<name>A0A7Y4KVY5_9ACTN</name>
<dbReference type="PANTHER" id="PTHR30055:SF228">
    <property type="entry name" value="TRANSCRIPTIONAL REGULATOR-RELATED"/>
    <property type="match status" value="1"/>
</dbReference>
<dbReference type="Pfam" id="PF00440">
    <property type="entry name" value="TetR_N"/>
    <property type="match status" value="1"/>
</dbReference>
<keyword evidence="6" id="KW-1185">Reference proteome</keyword>
<dbReference type="RefSeq" id="WP_171671470.1">
    <property type="nucleotide sequence ID" value="NZ_BAAAGT010000003.1"/>
</dbReference>
<evidence type="ECO:0000256" key="2">
    <source>
        <dbReference type="PROSITE-ProRule" id="PRU00335"/>
    </source>
</evidence>
<feature type="DNA-binding region" description="H-T-H motif" evidence="2">
    <location>
        <begin position="40"/>
        <end position="59"/>
    </location>
</feature>
<dbReference type="Proteomes" id="UP000553957">
    <property type="component" value="Unassembled WGS sequence"/>
</dbReference>
<dbReference type="EMBL" id="JACHKF010000001">
    <property type="protein sequence ID" value="MBB6567737.1"/>
    <property type="molecule type" value="Genomic_DNA"/>
</dbReference>
<proteinExistence type="predicted"/>
<reference evidence="5 6" key="1">
    <citation type="submission" date="2020-05" db="EMBL/GenBank/DDBJ databases">
        <title>Genome sequence of Kribbella sandramycini ATCC 39419.</title>
        <authorList>
            <person name="Maclea K.S."/>
            <person name="Fair J.L."/>
        </authorList>
    </citation>
    <scope>NUCLEOTIDE SEQUENCE [LARGE SCALE GENOMIC DNA]</scope>
    <source>
        <strain evidence="5 6">ATCC 39419</strain>
    </source>
</reference>
<comment type="caution">
    <text evidence="5">The sequence shown here is derived from an EMBL/GenBank/DDBJ whole genome shotgun (WGS) entry which is preliminary data.</text>
</comment>
<evidence type="ECO:0000256" key="1">
    <source>
        <dbReference type="ARBA" id="ARBA00023125"/>
    </source>
</evidence>
<organism evidence="5 6">
    <name type="scientific">Kribbella sandramycini</name>
    <dbReference type="NCBI Taxonomy" id="60450"/>
    <lineage>
        <taxon>Bacteria</taxon>
        <taxon>Bacillati</taxon>
        <taxon>Actinomycetota</taxon>
        <taxon>Actinomycetes</taxon>
        <taxon>Propionibacteriales</taxon>
        <taxon>Kribbellaceae</taxon>
        <taxon>Kribbella</taxon>
    </lineage>
</organism>
<dbReference type="InterPro" id="IPR001647">
    <property type="entry name" value="HTH_TetR"/>
</dbReference>
<dbReference type="Gene3D" id="1.10.357.10">
    <property type="entry name" value="Tetracycline Repressor, domain 2"/>
    <property type="match status" value="1"/>
</dbReference>
<evidence type="ECO:0000259" key="3">
    <source>
        <dbReference type="PROSITE" id="PS50977"/>
    </source>
</evidence>